<dbReference type="GO" id="GO:0000035">
    <property type="term" value="F:acyl binding"/>
    <property type="evidence" value="ECO:0007669"/>
    <property type="project" value="TreeGrafter"/>
</dbReference>
<evidence type="ECO:0000256" key="3">
    <source>
        <dbReference type="ARBA" id="ARBA00022553"/>
    </source>
</evidence>
<dbReference type="GO" id="GO:0016020">
    <property type="term" value="C:membrane"/>
    <property type="evidence" value="ECO:0007669"/>
    <property type="project" value="GOC"/>
</dbReference>
<evidence type="ECO:0000313" key="9">
    <source>
        <dbReference type="Proteomes" id="UP000031397"/>
    </source>
</evidence>
<comment type="caution">
    <text evidence="8">The sequence shown here is derived from an EMBL/GenBank/DDBJ whole genome shotgun (WGS) entry which is preliminary data.</text>
</comment>
<dbReference type="InterPro" id="IPR036736">
    <property type="entry name" value="ACP-like_sf"/>
</dbReference>
<evidence type="ECO:0000256" key="1">
    <source>
        <dbReference type="ARBA" id="ARBA00022450"/>
    </source>
</evidence>
<keyword evidence="3 7" id="KW-0597">Phosphoprotein</keyword>
<dbReference type="STRING" id="1614.IV37_GL000494"/>
<dbReference type="RefSeq" id="WP_039143101.1">
    <property type="nucleotide sequence ID" value="NZ_CBCRTC010000007.1"/>
</dbReference>
<dbReference type="InterPro" id="IPR009081">
    <property type="entry name" value="PP-bd_ACP"/>
</dbReference>
<dbReference type="Pfam" id="PF00550">
    <property type="entry name" value="PP-binding"/>
    <property type="match status" value="1"/>
</dbReference>
<reference evidence="8 9" key="1">
    <citation type="submission" date="2014-06" db="EMBL/GenBank/DDBJ databases">
        <title>Functional and comparative genomic analyses of the Drosophila gut microbiota identify candidate symbiosis factors.</title>
        <authorList>
            <person name="Newell P.D."/>
            <person name="Chaston J.M."/>
            <person name="Douglas A.E."/>
        </authorList>
    </citation>
    <scope>NUCLEOTIDE SEQUENCE [LARGE SCALE GENOMIC DNA]</scope>
    <source>
        <strain evidence="8 9">DmCS_002</strain>
    </source>
</reference>
<gene>
    <name evidence="7" type="primary">acpP</name>
    <name evidence="8" type="ORF">LfDm3_0134</name>
</gene>
<dbReference type="GO" id="GO:0005829">
    <property type="term" value="C:cytosol"/>
    <property type="evidence" value="ECO:0007669"/>
    <property type="project" value="TreeGrafter"/>
</dbReference>
<evidence type="ECO:0000256" key="7">
    <source>
        <dbReference type="HAMAP-Rule" id="MF_01217"/>
    </source>
</evidence>
<name>A0A0C1LZD4_9LACO</name>
<feature type="modified residue" description="O-(pantetheine 4'-phosphoryl)serine" evidence="7">
    <location>
        <position position="43"/>
    </location>
</feature>
<sequence>MAEKADKNQIFDKIKSVVTDQTDINPDDIKMDANFKDNLDLDSLDIFEIVDALEDAYDIEIDSDEGMETVSDLVDYVAKQIDDKDKK</sequence>
<comment type="similarity">
    <text evidence="7">Belongs to the acyl carrier protein (ACP) family.</text>
</comment>
<dbReference type="PANTHER" id="PTHR20863:SF76">
    <property type="entry name" value="CARRIER DOMAIN-CONTAINING PROTEIN"/>
    <property type="match status" value="1"/>
</dbReference>
<dbReference type="GeneID" id="74912839"/>
<organism evidence="8 9">
    <name type="scientific">Fructilactobacillus fructivorans</name>
    <dbReference type="NCBI Taxonomy" id="1614"/>
    <lineage>
        <taxon>Bacteria</taxon>
        <taxon>Bacillati</taxon>
        <taxon>Bacillota</taxon>
        <taxon>Bacilli</taxon>
        <taxon>Lactobacillales</taxon>
        <taxon>Lactobacillaceae</taxon>
        <taxon>Fructilactobacillus</taxon>
    </lineage>
</organism>
<dbReference type="InterPro" id="IPR003231">
    <property type="entry name" value="ACP"/>
</dbReference>
<proteinExistence type="inferred from homology"/>
<keyword evidence="6 7" id="KW-0275">Fatty acid biosynthesis</keyword>
<protein>
    <recommendedName>
        <fullName evidence="7">Acyl carrier protein</fullName>
        <shortName evidence="7">ACP</shortName>
    </recommendedName>
</protein>
<dbReference type="PROSITE" id="PS50075">
    <property type="entry name" value="CARRIER"/>
    <property type="match status" value="1"/>
</dbReference>
<dbReference type="AlphaFoldDB" id="A0A0C1LZD4"/>
<dbReference type="PANTHER" id="PTHR20863">
    <property type="entry name" value="ACYL CARRIER PROTEIN"/>
    <property type="match status" value="1"/>
</dbReference>
<accession>A0A0C1LZD4</accession>
<dbReference type="UniPathway" id="UPA00094"/>
<keyword evidence="7" id="KW-0963">Cytoplasm</keyword>
<comment type="PTM">
    <text evidence="7">4'-phosphopantetheine is transferred from CoA to a specific serine of apo-ACP by AcpS. This modification is essential for activity because fatty acids are bound in thioester linkage to the sulfhydryl of the prosthetic group.</text>
</comment>
<comment type="pathway">
    <text evidence="7">Lipid metabolism; fatty acid biosynthesis.</text>
</comment>
<dbReference type="GO" id="GO:0000036">
    <property type="term" value="F:acyl carrier activity"/>
    <property type="evidence" value="ECO:0007669"/>
    <property type="project" value="UniProtKB-UniRule"/>
</dbReference>
<keyword evidence="5 7" id="KW-0443">Lipid metabolism</keyword>
<keyword evidence="1 7" id="KW-0596">Phosphopantetheine</keyword>
<dbReference type="HAMAP" id="MF_01217">
    <property type="entry name" value="Acyl_carrier"/>
    <property type="match status" value="1"/>
</dbReference>
<evidence type="ECO:0000256" key="5">
    <source>
        <dbReference type="ARBA" id="ARBA00023098"/>
    </source>
</evidence>
<dbReference type="OrthoDB" id="9804551at2"/>
<comment type="subcellular location">
    <subcellularLocation>
        <location evidence="7">Cytoplasm</location>
    </subcellularLocation>
</comment>
<evidence type="ECO:0000256" key="4">
    <source>
        <dbReference type="ARBA" id="ARBA00022832"/>
    </source>
</evidence>
<keyword evidence="2 7" id="KW-0444">Lipid biosynthesis</keyword>
<evidence type="ECO:0000313" key="8">
    <source>
        <dbReference type="EMBL" id="KID42205.1"/>
    </source>
</evidence>
<dbReference type="Gene3D" id="1.10.1200.10">
    <property type="entry name" value="ACP-like"/>
    <property type="match status" value="1"/>
</dbReference>
<dbReference type="NCBIfam" id="NF002150">
    <property type="entry name" value="PRK00982.1-4"/>
    <property type="match status" value="1"/>
</dbReference>
<dbReference type="GO" id="GO:0009245">
    <property type="term" value="P:lipid A biosynthetic process"/>
    <property type="evidence" value="ECO:0007669"/>
    <property type="project" value="TreeGrafter"/>
</dbReference>
<comment type="function">
    <text evidence="7">Carrier of the growing fatty acid chain in fatty acid biosynthesis.</text>
</comment>
<dbReference type="PATRIC" id="fig|1614.10.peg.442"/>
<evidence type="ECO:0000256" key="6">
    <source>
        <dbReference type="ARBA" id="ARBA00023160"/>
    </source>
</evidence>
<dbReference type="SUPFAM" id="SSF47336">
    <property type="entry name" value="ACP-like"/>
    <property type="match status" value="1"/>
</dbReference>
<dbReference type="EMBL" id="JOJZ01000009">
    <property type="protein sequence ID" value="KID42205.1"/>
    <property type="molecule type" value="Genomic_DNA"/>
</dbReference>
<keyword evidence="9" id="KW-1185">Reference proteome</keyword>
<dbReference type="Proteomes" id="UP000031397">
    <property type="component" value="Unassembled WGS sequence"/>
</dbReference>
<keyword evidence="4 7" id="KW-0276">Fatty acid metabolism</keyword>
<evidence type="ECO:0000256" key="2">
    <source>
        <dbReference type="ARBA" id="ARBA00022516"/>
    </source>
</evidence>